<protein>
    <recommendedName>
        <fullName evidence="5">DUF2631 domain-containing protein</fullName>
    </recommendedName>
</protein>
<dbReference type="OrthoDB" id="3401220at2"/>
<evidence type="ECO:0000313" key="3">
    <source>
        <dbReference type="EMBL" id="SHG74706.1"/>
    </source>
</evidence>
<dbReference type="RefSeq" id="WP_084181021.1">
    <property type="nucleotide sequence ID" value="NZ_FQVU01000003.1"/>
</dbReference>
<keyword evidence="2" id="KW-1133">Transmembrane helix</keyword>
<dbReference type="InterPro" id="IPR024341">
    <property type="entry name" value="DUF2631"/>
</dbReference>
<name>A0A1M5MBR7_9ACTN</name>
<feature type="region of interest" description="Disordered" evidence="1">
    <location>
        <begin position="1"/>
        <end position="30"/>
    </location>
</feature>
<evidence type="ECO:0000256" key="1">
    <source>
        <dbReference type="SAM" id="MobiDB-lite"/>
    </source>
</evidence>
<dbReference type="STRING" id="1206085.SAMN05443575_2684"/>
<proteinExistence type="predicted"/>
<dbReference type="Pfam" id="PF10939">
    <property type="entry name" value="DUF2631"/>
    <property type="match status" value="1"/>
</dbReference>
<dbReference type="Proteomes" id="UP000186132">
    <property type="component" value="Unassembled WGS sequence"/>
</dbReference>
<evidence type="ECO:0000256" key="2">
    <source>
        <dbReference type="SAM" id="Phobius"/>
    </source>
</evidence>
<sequence length="92" mass="10569">MALKPGSEQPDLTLPDDYKHHPPDEHPEDWGWHGEWGRGARIGGWVSIVILLLMMTSTHYNLQGALFLGISAGILFVMLLVDRQRRKHSWRQ</sequence>
<keyword evidence="2" id="KW-0472">Membrane</keyword>
<gene>
    <name evidence="3" type="ORF">SAMN05443575_2684</name>
</gene>
<evidence type="ECO:0008006" key="5">
    <source>
        <dbReference type="Google" id="ProtNLM"/>
    </source>
</evidence>
<dbReference type="AlphaFoldDB" id="A0A1M5MBR7"/>
<dbReference type="EMBL" id="FQVU01000003">
    <property type="protein sequence ID" value="SHG74706.1"/>
    <property type="molecule type" value="Genomic_DNA"/>
</dbReference>
<feature type="transmembrane region" description="Helical" evidence="2">
    <location>
        <begin position="62"/>
        <end position="81"/>
    </location>
</feature>
<feature type="compositionally biased region" description="Basic and acidic residues" evidence="1">
    <location>
        <begin position="16"/>
        <end position="30"/>
    </location>
</feature>
<reference evidence="3 4" key="1">
    <citation type="submission" date="2016-11" db="EMBL/GenBank/DDBJ databases">
        <authorList>
            <person name="Jaros S."/>
            <person name="Januszkiewicz K."/>
            <person name="Wedrychowicz H."/>
        </authorList>
    </citation>
    <scope>NUCLEOTIDE SEQUENCE [LARGE SCALE GENOMIC DNA]</scope>
    <source>
        <strain evidence="3 4">DSM 45627</strain>
    </source>
</reference>
<organism evidence="3 4">
    <name type="scientific">Jatrophihabitans endophyticus</name>
    <dbReference type="NCBI Taxonomy" id="1206085"/>
    <lineage>
        <taxon>Bacteria</taxon>
        <taxon>Bacillati</taxon>
        <taxon>Actinomycetota</taxon>
        <taxon>Actinomycetes</taxon>
        <taxon>Jatrophihabitantales</taxon>
        <taxon>Jatrophihabitantaceae</taxon>
        <taxon>Jatrophihabitans</taxon>
    </lineage>
</organism>
<accession>A0A1M5MBR7</accession>
<keyword evidence="4" id="KW-1185">Reference proteome</keyword>
<evidence type="ECO:0000313" key="4">
    <source>
        <dbReference type="Proteomes" id="UP000186132"/>
    </source>
</evidence>
<keyword evidence="2" id="KW-0812">Transmembrane</keyword>